<dbReference type="Gene3D" id="2.40.50.100">
    <property type="match status" value="1"/>
</dbReference>
<keyword evidence="2" id="KW-0547">Nucleotide-binding</keyword>
<dbReference type="SUPFAM" id="SSF50331">
    <property type="entry name" value="MOP-like"/>
    <property type="match status" value="1"/>
</dbReference>
<dbReference type="InterPro" id="IPR027417">
    <property type="entry name" value="P-loop_NTPase"/>
</dbReference>
<keyword evidence="3 6" id="KW-0067">ATP-binding</keyword>
<sequence>MLAIDLEKQLKGFRLQVAFEVGNEVVTLFGPSGSGKSLTLRGIAGLLRPDAGRVVINGRPVFDASQGLDLPPQKRRVGYVFQHYALFPHLSVEENIAYGLHGLLQAERRQRVAEAITAMRLPGLERHRPGQLSGGQQQRVALARALVTQPEVLLLDEPFSALDSTIRSRLQRELLEVFSRLGITVVLVTHNLDEAYVMSEKIIVYDAGRVLQVGHRDEVIRRPQTRSVARFTGAKNIFRGVVTALGDHQMEIAGERFNVIAPPYPYAVGQEVEFCIRPEEIMLLRPDQDEGEEVKENRLTGRIVGQIAHGNRYTLFFGLSDEESSRNGNAPRRHQPGSVSPPSGAHDYDLQIELPRHVYHKLELAHEKRWAISLKKSAIHVIGPTNGRGEIP</sequence>
<evidence type="ECO:0000256" key="1">
    <source>
        <dbReference type="ARBA" id="ARBA00022448"/>
    </source>
</evidence>
<gene>
    <name evidence="6" type="ORF">HYY20_01640</name>
</gene>
<name>A0A932FUG1_UNCTE</name>
<dbReference type="PANTHER" id="PTHR42781:SF4">
    <property type="entry name" value="SPERMIDINE_PUTRESCINE IMPORT ATP-BINDING PROTEIN POTA"/>
    <property type="match status" value="1"/>
</dbReference>
<proteinExistence type="predicted"/>
<accession>A0A932FUG1</accession>
<dbReference type="InterPro" id="IPR008995">
    <property type="entry name" value="Mo/tungstate-bd_C_term_dom"/>
</dbReference>
<reference evidence="6" key="1">
    <citation type="submission" date="2020-07" db="EMBL/GenBank/DDBJ databases">
        <title>Huge and variable diversity of episymbiotic CPR bacteria and DPANN archaea in groundwater ecosystems.</title>
        <authorList>
            <person name="He C.Y."/>
            <person name="Keren R."/>
            <person name="Whittaker M."/>
            <person name="Farag I.F."/>
            <person name="Doudna J."/>
            <person name="Cate J.H.D."/>
            <person name="Banfield J.F."/>
        </authorList>
    </citation>
    <scope>NUCLEOTIDE SEQUENCE</scope>
    <source>
        <strain evidence="6">NC_groundwater_672_Ag_B-0.1um_62_36</strain>
    </source>
</reference>
<dbReference type="InterPro" id="IPR003439">
    <property type="entry name" value="ABC_transporter-like_ATP-bd"/>
</dbReference>
<dbReference type="SMART" id="SM00382">
    <property type="entry name" value="AAA"/>
    <property type="match status" value="1"/>
</dbReference>
<dbReference type="InterPro" id="IPR050093">
    <property type="entry name" value="ABC_SmlMolc_Importer"/>
</dbReference>
<dbReference type="GO" id="GO:0005524">
    <property type="term" value="F:ATP binding"/>
    <property type="evidence" value="ECO:0007669"/>
    <property type="project" value="UniProtKB-KW"/>
</dbReference>
<dbReference type="InterPro" id="IPR003593">
    <property type="entry name" value="AAA+_ATPase"/>
</dbReference>
<dbReference type="Proteomes" id="UP000769766">
    <property type="component" value="Unassembled WGS sequence"/>
</dbReference>
<dbReference type="PROSITE" id="PS00211">
    <property type="entry name" value="ABC_TRANSPORTER_1"/>
    <property type="match status" value="1"/>
</dbReference>
<feature type="domain" description="ABC transporter" evidence="5">
    <location>
        <begin position="1"/>
        <end position="232"/>
    </location>
</feature>
<keyword evidence="1" id="KW-0813">Transport</keyword>
<evidence type="ECO:0000256" key="3">
    <source>
        <dbReference type="ARBA" id="ARBA00022840"/>
    </source>
</evidence>
<dbReference type="SUPFAM" id="SSF52540">
    <property type="entry name" value="P-loop containing nucleoside triphosphate hydrolases"/>
    <property type="match status" value="1"/>
</dbReference>
<evidence type="ECO:0000313" key="7">
    <source>
        <dbReference type="Proteomes" id="UP000769766"/>
    </source>
</evidence>
<protein>
    <submittedName>
        <fullName evidence="6">ABC transporter ATP-binding protein</fullName>
    </submittedName>
</protein>
<evidence type="ECO:0000256" key="4">
    <source>
        <dbReference type="SAM" id="MobiDB-lite"/>
    </source>
</evidence>
<dbReference type="Gene3D" id="3.40.50.300">
    <property type="entry name" value="P-loop containing nucleotide triphosphate hydrolases"/>
    <property type="match status" value="1"/>
</dbReference>
<dbReference type="InterPro" id="IPR017871">
    <property type="entry name" value="ABC_transporter-like_CS"/>
</dbReference>
<evidence type="ECO:0000259" key="5">
    <source>
        <dbReference type="PROSITE" id="PS50893"/>
    </source>
</evidence>
<dbReference type="AlphaFoldDB" id="A0A932FUG1"/>
<comment type="caution">
    <text evidence="6">The sequence shown here is derived from an EMBL/GenBank/DDBJ whole genome shotgun (WGS) entry which is preliminary data.</text>
</comment>
<evidence type="ECO:0000313" key="6">
    <source>
        <dbReference type="EMBL" id="MBI2875565.1"/>
    </source>
</evidence>
<organism evidence="6 7">
    <name type="scientific">Tectimicrobiota bacterium</name>
    <dbReference type="NCBI Taxonomy" id="2528274"/>
    <lineage>
        <taxon>Bacteria</taxon>
        <taxon>Pseudomonadati</taxon>
        <taxon>Nitrospinota/Tectimicrobiota group</taxon>
        <taxon>Candidatus Tectimicrobiota</taxon>
    </lineage>
</organism>
<evidence type="ECO:0000256" key="2">
    <source>
        <dbReference type="ARBA" id="ARBA00022741"/>
    </source>
</evidence>
<dbReference type="EMBL" id="JACPRF010000048">
    <property type="protein sequence ID" value="MBI2875565.1"/>
    <property type="molecule type" value="Genomic_DNA"/>
</dbReference>
<dbReference type="Pfam" id="PF00005">
    <property type="entry name" value="ABC_tran"/>
    <property type="match status" value="1"/>
</dbReference>
<feature type="region of interest" description="Disordered" evidence="4">
    <location>
        <begin position="324"/>
        <end position="347"/>
    </location>
</feature>
<dbReference type="PANTHER" id="PTHR42781">
    <property type="entry name" value="SPERMIDINE/PUTRESCINE IMPORT ATP-BINDING PROTEIN POTA"/>
    <property type="match status" value="1"/>
</dbReference>
<dbReference type="PROSITE" id="PS50893">
    <property type="entry name" value="ABC_TRANSPORTER_2"/>
    <property type="match status" value="1"/>
</dbReference>
<dbReference type="GO" id="GO:0016887">
    <property type="term" value="F:ATP hydrolysis activity"/>
    <property type="evidence" value="ECO:0007669"/>
    <property type="project" value="InterPro"/>
</dbReference>